<keyword evidence="1" id="KW-0472">Membrane</keyword>
<name>A0ABT6N5T3_9SPHN</name>
<keyword evidence="1" id="KW-1133">Transmembrane helix</keyword>
<keyword evidence="3" id="KW-1185">Reference proteome</keyword>
<evidence type="ECO:0000256" key="1">
    <source>
        <dbReference type="SAM" id="Phobius"/>
    </source>
</evidence>
<feature type="transmembrane region" description="Helical" evidence="1">
    <location>
        <begin position="31"/>
        <end position="55"/>
    </location>
</feature>
<evidence type="ECO:0008006" key="4">
    <source>
        <dbReference type="Google" id="ProtNLM"/>
    </source>
</evidence>
<dbReference type="EMBL" id="JARYGZ010000003">
    <property type="protein sequence ID" value="MDH7640456.1"/>
    <property type="molecule type" value="Genomic_DNA"/>
</dbReference>
<organism evidence="2 3">
    <name type="scientific">Sphingomonas oryzagri</name>
    <dbReference type="NCBI Taxonomy" id="3042314"/>
    <lineage>
        <taxon>Bacteria</taxon>
        <taxon>Pseudomonadati</taxon>
        <taxon>Pseudomonadota</taxon>
        <taxon>Alphaproteobacteria</taxon>
        <taxon>Sphingomonadales</taxon>
        <taxon>Sphingomonadaceae</taxon>
        <taxon>Sphingomonas</taxon>
    </lineage>
</organism>
<dbReference type="RefSeq" id="WP_281045821.1">
    <property type="nucleotide sequence ID" value="NZ_JARYGZ010000003.1"/>
</dbReference>
<evidence type="ECO:0000313" key="2">
    <source>
        <dbReference type="EMBL" id="MDH7640456.1"/>
    </source>
</evidence>
<accession>A0ABT6N5T3</accession>
<keyword evidence="1" id="KW-0812">Transmembrane</keyword>
<comment type="caution">
    <text evidence="2">The sequence shown here is derived from an EMBL/GenBank/DDBJ whole genome shotgun (WGS) entry which is preliminary data.</text>
</comment>
<dbReference type="Proteomes" id="UP001160625">
    <property type="component" value="Unassembled WGS sequence"/>
</dbReference>
<proteinExistence type="predicted"/>
<protein>
    <recommendedName>
        <fullName evidence="4">MFS transporter</fullName>
    </recommendedName>
</protein>
<evidence type="ECO:0000313" key="3">
    <source>
        <dbReference type="Proteomes" id="UP001160625"/>
    </source>
</evidence>
<gene>
    <name evidence="2" type="ORF">QGN17_17110</name>
</gene>
<reference evidence="2" key="1">
    <citation type="submission" date="2023-04" db="EMBL/GenBank/DDBJ databases">
        <title>Sphingomonas sp. MAHUQ-71 isolated from rice field.</title>
        <authorList>
            <person name="Huq M.A."/>
        </authorList>
    </citation>
    <scope>NUCLEOTIDE SEQUENCE</scope>
    <source>
        <strain evidence="2">MAHUQ-71</strain>
    </source>
</reference>
<sequence>MTDSPTPIAPIEKAETVNVTPPLDAGETHPLLVAIIAGFSLAVLTAFAIVTFFVLNHDVNVSPETRGSIIQTWNNLAVGVGTVWLSSKIIDLVARRRVP</sequence>